<dbReference type="EC" id="2.3.3.10" evidence="5"/>
<dbReference type="Gene3D" id="3.40.47.10">
    <property type="match status" value="2"/>
</dbReference>
<dbReference type="CDD" id="cd00827">
    <property type="entry name" value="init_cond_enzymes"/>
    <property type="match status" value="1"/>
</dbReference>
<dbReference type="InterPro" id="IPR013746">
    <property type="entry name" value="HMG_CoA_synt_C_dom"/>
</dbReference>
<keyword evidence="5" id="KW-0012">Acyltransferase</keyword>
<dbReference type="Proteomes" id="UP000721415">
    <property type="component" value="Unassembled WGS sequence"/>
</dbReference>
<dbReference type="SUPFAM" id="SSF53901">
    <property type="entry name" value="Thiolase-like"/>
    <property type="match status" value="2"/>
</dbReference>
<dbReference type="InterPro" id="IPR011554">
    <property type="entry name" value="HMG_CoA_synthase_prok"/>
</dbReference>
<dbReference type="InterPro" id="IPR013528">
    <property type="entry name" value="HMG_CoA_synth_N"/>
</dbReference>
<dbReference type="EMBL" id="JACBXQ010000001">
    <property type="protein sequence ID" value="MBG9985690.1"/>
    <property type="molecule type" value="Genomic_DNA"/>
</dbReference>
<dbReference type="RefSeq" id="WP_197114221.1">
    <property type="nucleotide sequence ID" value="NZ_JACBXQ010000001.1"/>
</dbReference>
<dbReference type="PANTHER" id="PTHR43323:SF2">
    <property type="entry name" value="HYDROXYMETHYLGLUTARYL-COA SYNTHASE"/>
    <property type="match status" value="1"/>
</dbReference>
<dbReference type="Pfam" id="PF01154">
    <property type="entry name" value="HMG_CoA_synt_N"/>
    <property type="match status" value="1"/>
</dbReference>
<feature type="domain" description="Hydroxymethylglutaryl-coenzyme A synthase N-terminal" evidence="3">
    <location>
        <begin position="3"/>
        <end position="167"/>
    </location>
</feature>
<keyword evidence="2 5" id="KW-0808">Transferase</keyword>
<organism evidence="5 6">
    <name type="scientific">Facklamia lactis</name>
    <dbReference type="NCBI Taxonomy" id="2749967"/>
    <lineage>
        <taxon>Bacteria</taxon>
        <taxon>Bacillati</taxon>
        <taxon>Bacillota</taxon>
        <taxon>Bacilli</taxon>
        <taxon>Lactobacillales</taxon>
        <taxon>Aerococcaceae</taxon>
        <taxon>Facklamia</taxon>
    </lineage>
</organism>
<comment type="similarity">
    <text evidence="1">Belongs to the thiolase-like superfamily. HMG-CoA synthase family.</text>
</comment>
<dbReference type="InterPro" id="IPR016039">
    <property type="entry name" value="Thiolase-like"/>
</dbReference>
<evidence type="ECO:0000313" key="6">
    <source>
        <dbReference type="Proteomes" id="UP000721415"/>
    </source>
</evidence>
<protein>
    <submittedName>
        <fullName evidence="5">Hydroxymethylglutaryl-CoA synthase</fullName>
        <ecNumber evidence="5">2.3.3.10</ecNumber>
    </submittedName>
</protein>
<reference evidence="5 6" key="1">
    <citation type="submission" date="2020-07" db="EMBL/GenBank/DDBJ databases">
        <title>Facklamia lactis sp. nov., isolated from raw milk.</title>
        <authorList>
            <person name="Doll E.V."/>
            <person name="Huptas C."/>
            <person name="Staib L."/>
            <person name="Wenning M."/>
            <person name="Scherer S."/>
        </authorList>
    </citation>
    <scope>NUCLEOTIDE SEQUENCE [LARGE SCALE GENOMIC DNA]</scope>
    <source>
        <strain evidence="5 6">DSM 111018</strain>
    </source>
</reference>
<evidence type="ECO:0000313" key="5">
    <source>
        <dbReference type="EMBL" id="MBG9985690.1"/>
    </source>
</evidence>
<evidence type="ECO:0000256" key="2">
    <source>
        <dbReference type="ARBA" id="ARBA00022679"/>
    </source>
</evidence>
<accession>A0ABS0LNE1</accession>
<dbReference type="GO" id="GO:0004421">
    <property type="term" value="F:hydroxymethylglutaryl-CoA synthase activity"/>
    <property type="evidence" value="ECO:0007669"/>
    <property type="project" value="UniProtKB-EC"/>
</dbReference>
<gene>
    <name evidence="5" type="ORF">HZY91_02140</name>
</gene>
<comment type="caution">
    <text evidence="5">The sequence shown here is derived from an EMBL/GenBank/DDBJ whole genome shotgun (WGS) entry which is preliminary data.</text>
</comment>
<name>A0ABS0LNE1_9LACT</name>
<sequence length="400" mass="44926">MEQLVGIDRINLYIPPQYIEMEELAKARGVDPAKFTIGIGQNQMAVTDAMQDIVVLAINAAAPIVKDQDRELIDQVIVATESAFDYSKAASTYVHEALKINPFAKSYEVKEACYAGTAALQSAADYVRLRPDRKVLVIMTDIARYGLNTGGESTQGAGAIAMLITANPAILAIEQESIGFTNNQFDFWRPQYADYPMVEGRFSTQLYNQTFIEVMEEASRRLPESVGSIEALAFHLPFTKMGRKAIKAYRDHLVDKEGSQVILSKLDQWEEHYDAGTIFSRHVGNIYTGSLYLCLLSLLINDRNLSAGDHVGLFSYGSGAVAELLFGQLQPGYQDAIEIRALQDLFGDRQKLSIQEYEEIYQEKLTQSDEKVEYPVTVEAGRFYLAEIDHHRRYYRQAPQ</sequence>
<proteinExistence type="inferred from homology"/>
<evidence type="ECO:0000259" key="4">
    <source>
        <dbReference type="Pfam" id="PF08540"/>
    </source>
</evidence>
<dbReference type="PANTHER" id="PTHR43323">
    <property type="entry name" value="3-HYDROXY-3-METHYLGLUTARYL COENZYME A SYNTHASE"/>
    <property type="match status" value="1"/>
</dbReference>
<dbReference type="NCBIfam" id="TIGR01835">
    <property type="entry name" value="HMG-CoA-S_prok"/>
    <property type="match status" value="1"/>
</dbReference>
<evidence type="ECO:0000256" key="1">
    <source>
        <dbReference type="ARBA" id="ARBA00007061"/>
    </source>
</evidence>
<keyword evidence="6" id="KW-1185">Reference proteome</keyword>
<feature type="domain" description="Hydroxymethylglutaryl-coenzyme A synthase C-terminal" evidence="4">
    <location>
        <begin position="250"/>
        <end position="396"/>
    </location>
</feature>
<dbReference type="Pfam" id="PF08540">
    <property type="entry name" value="HMG_CoA_synt_C"/>
    <property type="match status" value="1"/>
</dbReference>
<evidence type="ECO:0000259" key="3">
    <source>
        <dbReference type="Pfam" id="PF01154"/>
    </source>
</evidence>